<organism evidence="1">
    <name type="scientific">termite gut metagenome</name>
    <dbReference type="NCBI Taxonomy" id="433724"/>
    <lineage>
        <taxon>unclassified sequences</taxon>
        <taxon>metagenomes</taxon>
        <taxon>organismal metagenomes</taxon>
    </lineage>
</organism>
<reference evidence="1" key="1">
    <citation type="submission" date="2019-03" db="EMBL/GenBank/DDBJ databases">
        <title>Single cell metagenomics reveals metabolic interactions within the superorganism composed of flagellate Streblomastix strix and complex community of Bacteroidetes bacteria on its surface.</title>
        <authorList>
            <person name="Treitli S.C."/>
            <person name="Kolisko M."/>
            <person name="Husnik F."/>
            <person name="Keeling P."/>
            <person name="Hampl V."/>
        </authorList>
    </citation>
    <scope>NUCLEOTIDE SEQUENCE</scope>
    <source>
        <strain evidence="1">STM</strain>
    </source>
</reference>
<evidence type="ECO:0000313" key="1">
    <source>
        <dbReference type="EMBL" id="KAA6323524.1"/>
    </source>
</evidence>
<accession>A0A5J4QR81</accession>
<sequence>MRYIHLTACEESALKKLHKTSGNS</sequence>
<gene>
    <name evidence="1" type="ORF">EZS27_027042</name>
</gene>
<feature type="non-terminal residue" evidence="1">
    <location>
        <position position="24"/>
    </location>
</feature>
<dbReference type="EMBL" id="SNRY01002782">
    <property type="protein sequence ID" value="KAA6323524.1"/>
    <property type="molecule type" value="Genomic_DNA"/>
</dbReference>
<name>A0A5J4QR81_9ZZZZ</name>
<proteinExistence type="predicted"/>
<comment type="caution">
    <text evidence="1">The sequence shown here is derived from an EMBL/GenBank/DDBJ whole genome shotgun (WGS) entry which is preliminary data.</text>
</comment>
<protein>
    <submittedName>
        <fullName evidence="1">Uncharacterized protein</fullName>
    </submittedName>
</protein>
<dbReference type="AlphaFoldDB" id="A0A5J4QR81"/>